<dbReference type="AlphaFoldDB" id="A0AAN7MHM6"/>
<dbReference type="EMBL" id="JAXQNO010000004">
    <property type="protein sequence ID" value="KAK4799237.1"/>
    <property type="molecule type" value="Genomic_DNA"/>
</dbReference>
<proteinExistence type="predicted"/>
<sequence>MVIWYRYFLTRIVLQKQKWWDIKVSCTPKTQRGAQSSFSERLFCGPRQRVALTFVVSMKRQPTFTAL</sequence>
<keyword evidence="2" id="KW-1185">Reference proteome</keyword>
<evidence type="ECO:0000313" key="2">
    <source>
        <dbReference type="Proteomes" id="UP001346149"/>
    </source>
</evidence>
<dbReference type="Proteomes" id="UP001346149">
    <property type="component" value="Unassembled WGS sequence"/>
</dbReference>
<accession>A0AAN7MHM6</accession>
<comment type="caution">
    <text evidence="1">The sequence shown here is derived from an EMBL/GenBank/DDBJ whole genome shotgun (WGS) entry which is preliminary data.</text>
</comment>
<organism evidence="1 2">
    <name type="scientific">Trapa natans</name>
    <name type="common">Water chestnut</name>
    <dbReference type="NCBI Taxonomy" id="22666"/>
    <lineage>
        <taxon>Eukaryota</taxon>
        <taxon>Viridiplantae</taxon>
        <taxon>Streptophyta</taxon>
        <taxon>Embryophyta</taxon>
        <taxon>Tracheophyta</taxon>
        <taxon>Spermatophyta</taxon>
        <taxon>Magnoliopsida</taxon>
        <taxon>eudicotyledons</taxon>
        <taxon>Gunneridae</taxon>
        <taxon>Pentapetalae</taxon>
        <taxon>rosids</taxon>
        <taxon>malvids</taxon>
        <taxon>Myrtales</taxon>
        <taxon>Lythraceae</taxon>
        <taxon>Trapa</taxon>
    </lineage>
</organism>
<gene>
    <name evidence="1" type="ORF">SAY86_024602</name>
</gene>
<name>A0AAN7MHM6_TRANT</name>
<protein>
    <submittedName>
        <fullName evidence="1">Uncharacterized protein</fullName>
    </submittedName>
</protein>
<reference evidence="1 2" key="1">
    <citation type="journal article" date="2023" name="Hortic Res">
        <title>Pangenome of water caltrop reveals structural variations and asymmetric subgenome divergence after allopolyploidization.</title>
        <authorList>
            <person name="Zhang X."/>
            <person name="Chen Y."/>
            <person name="Wang L."/>
            <person name="Yuan Y."/>
            <person name="Fang M."/>
            <person name="Shi L."/>
            <person name="Lu R."/>
            <person name="Comes H.P."/>
            <person name="Ma Y."/>
            <person name="Chen Y."/>
            <person name="Huang G."/>
            <person name="Zhou Y."/>
            <person name="Zheng Z."/>
            <person name="Qiu Y."/>
        </authorList>
    </citation>
    <scope>NUCLEOTIDE SEQUENCE [LARGE SCALE GENOMIC DNA]</scope>
    <source>
        <strain evidence="1">F231</strain>
    </source>
</reference>
<evidence type="ECO:0000313" key="1">
    <source>
        <dbReference type="EMBL" id="KAK4799237.1"/>
    </source>
</evidence>